<organism evidence="2 3">
    <name type="scientific">Panicum virgatum</name>
    <name type="common">Blackwell switchgrass</name>
    <dbReference type="NCBI Taxonomy" id="38727"/>
    <lineage>
        <taxon>Eukaryota</taxon>
        <taxon>Viridiplantae</taxon>
        <taxon>Streptophyta</taxon>
        <taxon>Embryophyta</taxon>
        <taxon>Tracheophyta</taxon>
        <taxon>Spermatophyta</taxon>
        <taxon>Magnoliopsida</taxon>
        <taxon>Liliopsida</taxon>
        <taxon>Poales</taxon>
        <taxon>Poaceae</taxon>
        <taxon>PACMAD clade</taxon>
        <taxon>Panicoideae</taxon>
        <taxon>Panicodae</taxon>
        <taxon>Paniceae</taxon>
        <taxon>Panicinae</taxon>
        <taxon>Panicum</taxon>
        <taxon>Panicum sect. Hiantes</taxon>
    </lineage>
</organism>
<keyword evidence="3" id="KW-1185">Reference proteome</keyword>
<accession>A0A8T0SDS2</accession>
<protein>
    <submittedName>
        <fullName evidence="2">Uncharacterized protein</fullName>
    </submittedName>
</protein>
<name>A0A8T0SDS2_PANVG</name>
<feature type="compositionally biased region" description="Basic and acidic residues" evidence="1">
    <location>
        <begin position="1"/>
        <end position="18"/>
    </location>
</feature>
<proteinExistence type="predicted"/>
<feature type="compositionally biased region" description="Low complexity" evidence="1">
    <location>
        <begin position="37"/>
        <end position="51"/>
    </location>
</feature>
<feature type="compositionally biased region" description="Acidic residues" evidence="1">
    <location>
        <begin position="135"/>
        <end position="162"/>
    </location>
</feature>
<dbReference type="OrthoDB" id="10409179at2759"/>
<dbReference type="Proteomes" id="UP000823388">
    <property type="component" value="Chromosome 5K"/>
</dbReference>
<feature type="region of interest" description="Disordered" evidence="1">
    <location>
        <begin position="1"/>
        <end position="63"/>
    </location>
</feature>
<feature type="region of interest" description="Disordered" evidence="1">
    <location>
        <begin position="133"/>
        <end position="176"/>
    </location>
</feature>
<dbReference type="AlphaFoldDB" id="A0A8T0SDS2"/>
<dbReference type="EMBL" id="CM029045">
    <property type="protein sequence ID" value="KAG2595205.1"/>
    <property type="molecule type" value="Genomic_DNA"/>
</dbReference>
<comment type="caution">
    <text evidence="2">The sequence shown here is derived from an EMBL/GenBank/DDBJ whole genome shotgun (WGS) entry which is preliminary data.</text>
</comment>
<evidence type="ECO:0000256" key="1">
    <source>
        <dbReference type="SAM" id="MobiDB-lite"/>
    </source>
</evidence>
<reference evidence="2" key="1">
    <citation type="submission" date="2020-05" db="EMBL/GenBank/DDBJ databases">
        <title>WGS assembly of Panicum virgatum.</title>
        <authorList>
            <person name="Lovell J.T."/>
            <person name="Jenkins J."/>
            <person name="Shu S."/>
            <person name="Juenger T.E."/>
            <person name="Schmutz J."/>
        </authorList>
    </citation>
    <scope>NUCLEOTIDE SEQUENCE</scope>
    <source>
        <strain evidence="2">AP13</strain>
    </source>
</reference>
<gene>
    <name evidence="2" type="ORF">PVAP13_5KG058700</name>
</gene>
<feature type="compositionally biased region" description="Basic and acidic residues" evidence="1">
    <location>
        <begin position="163"/>
        <end position="176"/>
    </location>
</feature>
<evidence type="ECO:0000313" key="3">
    <source>
        <dbReference type="Proteomes" id="UP000823388"/>
    </source>
</evidence>
<evidence type="ECO:0000313" key="2">
    <source>
        <dbReference type="EMBL" id="KAG2595205.1"/>
    </source>
</evidence>
<sequence>MPKDTIARSEHDGIDSERLMASAGSPDQDLDQEQKNAAAAPPVDAADAVVDTTEKKQERSRTKRMKEIIMPQSEVDFVLSYELEPCDPETEAWMKASHPDLHAVFEKEDRRMLAQQEDFKRQIASKGYVAMMVEVADDEEEKDEDDDEDEDEYEEDDDDEDYVLDHETLEKPRNLN</sequence>